<organism evidence="5 6">
    <name type="scientific">Paralimibaculum aggregatum</name>
    <dbReference type="NCBI Taxonomy" id="3036245"/>
    <lineage>
        <taxon>Bacteria</taxon>
        <taxon>Pseudomonadati</taxon>
        <taxon>Pseudomonadota</taxon>
        <taxon>Alphaproteobacteria</taxon>
        <taxon>Rhodobacterales</taxon>
        <taxon>Paracoccaceae</taxon>
        <taxon>Paralimibaculum</taxon>
    </lineage>
</organism>
<feature type="domain" description="Type I restriction modification DNA specificity" evidence="4">
    <location>
        <begin position="8"/>
        <end position="167"/>
    </location>
</feature>
<keyword evidence="3" id="KW-0238">DNA-binding</keyword>
<comment type="caution">
    <text evidence="5">The sequence shown here is derived from an EMBL/GenBank/DDBJ whole genome shotgun (WGS) entry which is preliminary data.</text>
</comment>
<accession>A0ABQ6LP09</accession>
<evidence type="ECO:0000256" key="3">
    <source>
        <dbReference type="ARBA" id="ARBA00023125"/>
    </source>
</evidence>
<gene>
    <name evidence="5" type="ORF">LNKW23_41780</name>
</gene>
<dbReference type="SUPFAM" id="SSF116734">
    <property type="entry name" value="DNA methylase specificity domain"/>
    <property type="match status" value="2"/>
</dbReference>
<proteinExistence type="inferred from homology"/>
<dbReference type="PANTHER" id="PTHR30408">
    <property type="entry name" value="TYPE-1 RESTRICTION ENZYME ECOKI SPECIFICITY PROTEIN"/>
    <property type="match status" value="1"/>
</dbReference>
<evidence type="ECO:0000256" key="1">
    <source>
        <dbReference type="ARBA" id="ARBA00010923"/>
    </source>
</evidence>
<dbReference type="CDD" id="cd17256">
    <property type="entry name" value="RMtype1_S_EcoJA65PI-TRD1-CR1_like"/>
    <property type="match status" value="1"/>
</dbReference>
<name>A0ABQ6LP09_9RHOB</name>
<evidence type="ECO:0000259" key="4">
    <source>
        <dbReference type="Pfam" id="PF01420"/>
    </source>
</evidence>
<dbReference type="Gene3D" id="3.90.220.20">
    <property type="entry name" value="DNA methylase specificity domains"/>
    <property type="match status" value="2"/>
</dbReference>
<dbReference type="Pfam" id="PF01420">
    <property type="entry name" value="Methylase_S"/>
    <property type="match status" value="2"/>
</dbReference>
<dbReference type="EMBL" id="BSYI01000047">
    <property type="protein sequence ID" value="GMG84962.1"/>
    <property type="molecule type" value="Genomic_DNA"/>
</dbReference>
<evidence type="ECO:0000313" key="5">
    <source>
        <dbReference type="EMBL" id="GMG84962.1"/>
    </source>
</evidence>
<reference evidence="5 6" key="1">
    <citation type="submission" date="2023-04" db="EMBL/GenBank/DDBJ databases">
        <title>Marinoamorphus aggregata gen. nov., sp. Nov., isolate from tissue of brittle star Ophioplocus japonicus.</title>
        <authorList>
            <person name="Kawano K."/>
            <person name="Sawayama S."/>
            <person name="Nakagawa S."/>
        </authorList>
    </citation>
    <scope>NUCLEOTIDE SEQUENCE [LARGE SCALE GENOMIC DNA]</scope>
    <source>
        <strain evidence="5 6">NKW23</strain>
    </source>
</reference>
<keyword evidence="6" id="KW-1185">Reference proteome</keyword>
<evidence type="ECO:0000256" key="2">
    <source>
        <dbReference type="ARBA" id="ARBA00022747"/>
    </source>
</evidence>
<feature type="domain" description="Type I restriction modification DNA specificity" evidence="4">
    <location>
        <begin position="268"/>
        <end position="376"/>
    </location>
</feature>
<dbReference type="InterPro" id="IPR000055">
    <property type="entry name" value="Restrct_endonuc_typeI_TRD"/>
</dbReference>
<dbReference type="Proteomes" id="UP001239909">
    <property type="component" value="Unassembled WGS sequence"/>
</dbReference>
<dbReference type="InterPro" id="IPR052021">
    <property type="entry name" value="Type-I_RS_S_subunit"/>
</dbReference>
<comment type="similarity">
    <text evidence="1">Belongs to the type-I restriction system S methylase family.</text>
</comment>
<protein>
    <recommendedName>
        <fullName evidence="4">Type I restriction modification DNA specificity domain-containing protein</fullName>
    </recommendedName>
</protein>
<dbReference type="RefSeq" id="WP_285674149.1">
    <property type="nucleotide sequence ID" value="NZ_BSYI01000047.1"/>
</dbReference>
<dbReference type="InterPro" id="IPR044946">
    <property type="entry name" value="Restrct_endonuc_typeI_TRD_sf"/>
</dbReference>
<evidence type="ECO:0000313" key="6">
    <source>
        <dbReference type="Proteomes" id="UP001239909"/>
    </source>
</evidence>
<sequence length="404" mass="45032">MKDFAQQGWKEVSLGDICEKTETVDPRKAPEDEFDYVDVSSVSNETFTIGETQRLLGADAPSRARRKIRSGDILFATIRPTLQRIAQVPEHLDGQVCSTGYIVLRPKPVLDARFLMHSLFRPDFMDAMESLQSGASYPAVTDKQVRAQTIPLPPLEEQQRIVAVLDEAFEGLARARAHAETNLQNARELFENFLGALFTRNDADWISATLQEIVESDCSLSYGIVQPGDDVLGGLPIVRPTDLGRRIITLDGLKRIDPAKADGYARTKLKGTEILLCVRGSTGVVAMASEELDGVNVTRGIVPIRFDPDKMDQRLGYYQFLSKPVQNQIKAGTYGAALMQINIRDLRKLNFFVPPVAQQEVLLERLDSVANDFDTLIEDYTRKVSNTDDLRQSLLQKAFAGELK</sequence>
<keyword evidence="2" id="KW-0680">Restriction system</keyword>
<dbReference type="PANTHER" id="PTHR30408:SF12">
    <property type="entry name" value="TYPE I RESTRICTION ENZYME MJAVIII SPECIFICITY SUBUNIT"/>
    <property type="match status" value="1"/>
</dbReference>